<dbReference type="InterPro" id="IPR018647">
    <property type="entry name" value="SLFN_3-like_DNA/RNA_helicase"/>
</dbReference>
<dbReference type="Proteomes" id="UP000287188">
    <property type="component" value="Unassembled WGS sequence"/>
</dbReference>
<dbReference type="InterPro" id="IPR011528">
    <property type="entry name" value="NERD"/>
</dbReference>
<keyword evidence="4" id="KW-1185">Reference proteome</keyword>
<evidence type="ECO:0000259" key="2">
    <source>
        <dbReference type="Pfam" id="PF09848"/>
    </source>
</evidence>
<dbReference type="AlphaFoldDB" id="A0A402ANZ2"/>
<feature type="domain" description="Schlafen group 3-like DNA/RNA helicase" evidence="2">
    <location>
        <begin position="237"/>
        <end position="361"/>
    </location>
</feature>
<dbReference type="EMBL" id="BIFS01000001">
    <property type="protein sequence ID" value="GCE20883.1"/>
    <property type="molecule type" value="Genomic_DNA"/>
</dbReference>
<organism evidence="3 4">
    <name type="scientific">Dictyobacter kobayashii</name>
    <dbReference type="NCBI Taxonomy" id="2014872"/>
    <lineage>
        <taxon>Bacteria</taxon>
        <taxon>Bacillati</taxon>
        <taxon>Chloroflexota</taxon>
        <taxon>Ktedonobacteria</taxon>
        <taxon>Ktedonobacterales</taxon>
        <taxon>Dictyobacteraceae</taxon>
        <taxon>Dictyobacter</taxon>
    </lineage>
</organism>
<evidence type="ECO:0000259" key="1">
    <source>
        <dbReference type="Pfam" id="PF08378"/>
    </source>
</evidence>
<name>A0A402ANZ2_9CHLR</name>
<accession>A0A402ANZ2</accession>
<protein>
    <recommendedName>
        <fullName evidence="5">NERD domain-containing protein</fullName>
    </recommendedName>
</protein>
<gene>
    <name evidence="3" type="ORF">KDK_46830</name>
</gene>
<evidence type="ECO:0000313" key="3">
    <source>
        <dbReference type="EMBL" id="GCE20883.1"/>
    </source>
</evidence>
<feature type="domain" description="NERD" evidence="1">
    <location>
        <begin position="16"/>
        <end position="130"/>
    </location>
</feature>
<evidence type="ECO:0008006" key="5">
    <source>
        <dbReference type="Google" id="ProtNLM"/>
    </source>
</evidence>
<dbReference type="RefSeq" id="WP_126552475.1">
    <property type="nucleotide sequence ID" value="NZ_BIFS01000001.1"/>
</dbReference>
<dbReference type="InterPro" id="IPR027417">
    <property type="entry name" value="P-loop_NTPase"/>
</dbReference>
<dbReference type="Gene3D" id="3.40.50.300">
    <property type="entry name" value="P-loop containing nucleotide triphosphate hydrolases"/>
    <property type="match status" value="1"/>
</dbReference>
<reference evidence="4" key="1">
    <citation type="submission" date="2018-12" db="EMBL/GenBank/DDBJ databases">
        <title>Tengunoibacter tsumagoiensis gen. nov., sp. nov., Dictyobacter kobayashii sp. nov., D. alpinus sp. nov., and D. joshuensis sp. nov. and description of Dictyobacteraceae fam. nov. within the order Ktedonobacterales isolated from Tengu-no-mugimeshi.</title>
        <authorList>
            <person name="Wang C.M."/>
            <person name="Zheng Y."/>
            <person name="Sakai Y."/>
            <person name="Toyoda A."/>
            <person name="Minakuchi Y."/>
            <person name="Abe K."/>
            <person name="Yokota A."/>
            <person name="Yabe S."/>
        </authorList>
    </citation>
    <scope>NUCLEOTIDE SEQUENCE [LARGE SCALE GENOMIC DNA]</scope>
    <source>
        <strain evidence="4">Uno11</strain>
    </source>
</reference>
<dbReference type="SUPFAM" id="SSF52540">
    <property type="entry name" value="P-loop containing nucleoside triphosphate hydrolases"/>
    <property type="match status" value="1"/>
</dbReference>
<proteinExistence type="predicted"/>
<evidence type="ECO:0000313" key="4">
    <source>
        <dbReference type="Proteomes" id="UP000287188"/>
    </source>
</evidence>
<dbReference type="Pfam" id="PF09848">
    <property type="entry name" value="SLFN-g3_helicase"/>
    <property type="match status" value="1"/>
</dbReference>
<dbReference type="Pfam" id="PF08378">
    <property type="entry name" value="NERD"/>
    <property type="match status" value="1"/>
</dbReference>
<comment type="caution">
    <text evidence="3">The sequence shown here is derived from an EMBL/GenBank/DDBJ whole genome shotgun (WGS) entry which is preliminary data.</text>
</comment>
<sequence length="406" mass="46354">MARMYPKGGPTKNSSYIAEPAVYRALATQLNDDFFVIHSLPWLAQVAKEIDGRAVPLGEIDFLISHPKLGILVLEVKGEHVKIDNNYVVFGNGGRKDPLSQMKRGIFSLGKWIVNAGGPFCKFGYAVVFPQSLVKGRTLPPAFYDATYETRQCLCLDQSDLNNLGQKIIQLMTYWKHAYKNQIPSSSQINQIINLLVPDPDFTPTWMERISLINQNHLQLTVQQSYRLKQINEHSRYVLTGRSGTGKTLIAIERAFQLIERAFQLIERGMKVLFLVYNVALLEDIQVELGSFNQSHPDSPRAEVMNFHELCRAAVRSLRRMDTWDKEEWYKEKAHNALKEAVAKQCMPAYDALIIDEAQVFHCDWLKTLYDWLKEKPILACCDETQVFSYEHKTTAEEIGNAIHAS</sequence>
<dbReference type="OrthoDB" id="9787585at2"/>